<feature type="domain" description="HTH cro/C1-type" evidence="1">
    <location>
        <begin position="76"/>
        <end position="111"/>
    </location>
</feature>
<dbReference type="PROSITE" id="PS50943">
    <property type="entry name" value="HTH_CROC1"/>
    <property type="match status" value="1"/>
</dbReference>
<dbReference type="InterPro" id="IPR001387">
    <property type="entry name" value="Cro/C1-type_HTH"/>
</dbReference>
<dbReference type="CDD" id="cd00093">
    <property type="entry name" value="HTH_XRE"/>
    <property type="match status" value="1"/>
</dbReference>
<accession>A0ABU7KPV7</accession>
<reference evidence="2 3" key="1">
    <citation type="submission" date="2023-07" db="EMBL/GenBank/DDBJ databases">
        <authorList>
            <person name="Girao M."/>
            <person name="Carvalho M.F."/>
        </authorList>
    </citation>
    <scope>NUCLEOTIDE SEQUENCE [LARGE SCALE GENOMIC DNA]</scope>
    <source>
        <strain evidence="2 3">66/93</strain>
    </source>
</reference>
<evidence type="ECO:0000313" key="2">
    <source>
        <dbReference type="EMBL" id="MEE2051335.1"/>
    </source>
</evidence>
<sequence>MKVTRTTRAQIAREASRIRADRQRHGVPVPAIVAQISRDLPVAPLEAWRLAYGWSRPHVVEAVADLYRADGLAPPGLSTAMLCRWEHGHARPGPDYIHALARVYGVVPERLGVPLPTPVAGWYGRRIPQPRQEHHMPSEYPELSAVADSINLTGPGAGARDLAHQALVFYELRYSDYPPRVLAAEVARCRSLLMDHRDTDTRRALGWMSALLGNLAHHIGDAAGALIHLGTAARVGEQVGDRWLTGWALGAQSMVALGQNRAADAVELADQAARFADTPVRRAQITAWCRLRGLAALGDTEGVRSASATARRHMDTAEEAPGRFGFDRAEFELHLAEAALGHDSAGAVVHASNSAGLKRVGSPGWAAATVVSARAQAAERDKEAAVGLGVRVLETVPAAGLRETTKVRLRHLMADLDGYRGADELREAARDRV</sequence>
<comment type="caution">
    <text evidence="2">The sequence shown here is derived from an EMBL/GenBank/DDBJ whole genome shotgun (WGS) entry which is preliminary data.</text>
</comment>
<evidence type="ECO:0000259" key="1">
    <source>
        <dbReference type="PROSITE" id="PS50943"/>
    </source>
</evidence>
<dbReference type="Proteomes" id="UP001348641">
    <property type="component" value="Unassembled WGS sequence"/>
</dbReference>
<proteinExistence type="predicted"/>
<name>A0ABU7KPV7_9ACTN</name>
<dbReference type="RefSeq" id="WP_330158475.1">
    <property type="nucleotide sequence ID" value="NZ_BAAAJA010000008.1"/>
</dbReference>
<gene>
    <name evidence="2" type="ORF">Q8A49_12615</name>
</gene>
<protein>
    <submittedName>
        <fullName evidence="2">Helix-turn-helix transcriptional regulator</fullName>
    </submittedName>
</protein>
<dbReference type="EMBL" id="JAUUCC010000027">
    <property type="protein sequence ID" value="MEE2051335.1"/>
    <property type="molecule type" value="Genomic_DNA"/>
</dbReference>
<organism evidence="2 3">
    <name type="scientific">Nocardiopsis tropica</name>
    <dbReference type="NCBI Taxonomy" id="109330"/>
    <lineage>
        <taxon>Bacteria</taxon>
        <taxon>Bacillati</taxon>
        <taxon>Actinomycetota</taxon>
        <taxon>Actinomycetes</taxon>
        <taxon>Streptosporangiales</taxon>
        <taxon>Nocardiopsidaceae</taxon>
        <taxon>Nocardiopsis</taxon>
    </lineage>
</organism>
<evidence type="ECO:0000313" key="3">
    <source>
        <dbReference type="Proteomes" id="UP001348641"/>
    </source>
</evidence>